<feature type="active site" evidence="5">
    <location>
        <position position="17"/>
    </location>
</feature>
<name>A0AA37XH18_9MICO</name>
<evidence type="ECO:0000256" key="1">
    <source>
        <dbReference type="ARBA" id="ARBA00005614"/>
    </source>
</evidence>
<evidence type="ECO:0000256" key="6">
    <source>
        <dbReference type="RuleBase" id="RU000553"/>
    </source>
</evidence>
<dbReference type="EC" id="3.6.1.7" evidence="2 5"/>
<reference evidence="9" key="2">
    <citation type="submission" date="2023-02" db="EMBL/GenBank/DDBJ databases">
        <authorList>
            <person name="Sun Q."/>
            <person name="Mori K."/>
        </authorList>
    </citation>
    <scope>NUCLEOTIDE SEQUENCE</scope>
    <source>
        <strain evidence="9">NBRC 112290</strain>
    </source>
</reference>
<dbReference type="Gene3D" id="3.30.70.100">
    <property type="match status" value="1"/>
</dbReference>
<dbReference type="PRINTS" id="PR00112">
    <property type="entry name" value="ACYLPHPHTASE"/>
</dbReference>
<dbReference type="GO" id="GO:0003998">
    <property type="term" value="F:acylphosphatase activity"/>
    <property type="evidence" value="ECO:0007669"/>
    <property type="project" value="UniProtKB-EC"/>
</dbReference>
<evidence type="ECO:0000313" key="9">
    <source>
        <dbReference type="EMBL" id="GMA32943.1"/>
    </source>
</evidence>
<dbReference type="AlphaFoldDB" id="A0AA37XH18"/>
<evidence type="ECO:0000256" key="3">
    <source>
        <dbReference type="ARBA" id="ARBA00015991"/>
    </source>
</evidence>
<feature type="active site" evidence="5">
    <location>
        <position position="35"/>
    </location>
</feature>
<dbReference type="Pfam" id="PF00708">
    <property type="entry name" value="Acylphosphatase"/>
    <property type="match status" value="1"/>
</dbReference>
<evidence type="ECO:0000256" key="5">
    <source>
        <dbReference type="PROSITE-ProRule" id="PRU00520"/>
    </source>
</evidence>
<gene>
    <name evidence="9" type="ORF">GCM10025875_29350</name>
</gene>
<reference evidence="9" key="1">
    <citation type="journal article" date="2014" name="Int. J. Syst. Evol. Microbiol.">
        <title>Complete genome sequence of Corynebacterium casei LMG S-19264T (=DSM 44701T), isolated from a smear-ripened cheese.</title>
        <authorList>
            <consortium name="US DOE Joint Genome Institute (JGI-PGF)"/>
            <person name="Walter F."/>
            <person name="Albersmeier A."/>
            <person name="Kalinowski J."/>
            <person name="Ruckert C."/>
        </authorList>
    </citation>
    <scope>NUCLEOTIDE SEQUENCE</scope>
    <source>
        <strain evidence="9">NBRC 112290</strain>
    </source>
</reference>
<evidence type="ECO:0000259" key="8">
    <source>
        <dbReference type="PROSITE" id="PS51160"/>
    </source>
</evidence>
<comment type="caution">
    <text evidence="9">The sequence shown here is derived from an EMBL/GenBank/DDBJ whole genome shotgun (WGS) entry which is preliminary data.</text>
</comment>
<dbReference type="InterPro" id="IPR017968">
    <property type="entry name" value="Acylphosphatase_CS"/>
</dbReference>
<protein>
    <recommendedName>
        <fullName evidence="3 5">Acylphosphatase</fullName>
        <ecNumber evidence="2 5">3.6.1.7</ecNumber>
    </recommendedName>
</protein>
<dbReference type="EMBL" id="BSUM01000001">
    <property type="protein sequence ID" value="GMA32943.1"/>
    <property type="molecule type" value="Genomic_DNA"/>
</dbReference>
<comment type="catalytic activity">
    <reaction evidence="4 5 6">
        <text>an acyl phosphate + H2O = a carboxylate + phosphate + H(+)</text>
        <dbReference type="Rhea" id="RHEA:14965"/>
        <dbReference type="ChEBI" id="CHEBI:15377"/>
        <dbReference type="ChEBI" id="CHEBI:15378"/>
        <dbReference type="ChEBI" id="CHEBI:29067"/>
        <dbReference type="ChEBI" id="CHEBI:43474"/>
        <dbReference type="ChEBI" id="CHEBI:59918"/>
        <dbReference type="EC" id="3.6.1.7"/>
    </reaction>
</comment>
<evidence type="ECO:0000256" key="7">
    <source>
        <dbReference type="RuleBase" id="RU004168"/>
    </source>
</evidence>
<keyword evidence="10" id="KW-1185">Reference proteome</keyword>
<dbReference type="PROSITE" id="PS00151">
    <property type="entry name" value="ACYLPHOSPHATASE_2"/>
    <property type="match status" value="1"/>
</dbReference>
<sequence length="87" mass="9189">MRVNVVVSGRVQGVGFRWSTVSEAERLGLAGWVRNLADGTVEAEVEGPEDAVAAMVAWLHHGPDAAEVAGAQVHDVPPTGRDGFEQL</sequence>
<dbReference type="InterPro" id="IPR036046">
    <property type="entry name" value="Acylphosphatase-like_dom_sf"/>
</dbReference>
<organism evidence="9 10">
    <name type="scientific">Litorihabitans aurantiacus</name>
    <dbReference type="NCBI Taxonomy" id="1930061"/>
    <lineage>
        <taxon>Bacteria</taxon>
        <taxon>Bacillati</taxon>
        <taxon>Actinomycetota</taxon>
        <taxon>Actinomycetes</taxon>
        <taxon>Micrococcales</taxon>
        <taxon>Beutenbergiaceae</taxon>
        <taxon>Litorihabitans</taxon>
    </lineage>
</organism>
<dbReference type="InterPro" id="IPR001792">
    <property type="entry name" value="Acylphosphatase-like_dom"/>
</dbReference>
<keyword evidence="5 6" id="KW-0378">Hydrolase</keyword>
<dbReference type="RefSeq" id="WP_284251644.1">
    <property type="nucleotide sequence ID" value="NZ_BSUM01000001.1"/>
</dbReference>
<dbReference type="InterPro" id="IPR020456">
    <property type="entry name" value="Acylphosphatase"/>
</dbReference>
<dbReference type="SUPFAM" id="SSF54975">
    <property type="entry name" value="Acylphosphatase/BLUF domain-like"/>
    <property type="match status" value="1"/>
</dbReference>
<evidence type="ECO:0000256" key="2">
    <source>
        <dbReference type="ARBA" id="ARBA00012150"/>
    </source>
</evidence>
<feature type="domain" description="Acylphosphatase-like" evidence="8">
    <location>
        <begin position="2"/>
        <end position="87"/>
    </location>
</feature>
<accession>A0AA37XH18</accession>
<dbReference type="PROSITE" id="PS00150">
    <property type="entry name" value="ACYLPHOSPHATASE_1"/>
    <property type="match status" value="1"/>
</dbReference>
<comment type="similarity">
    <text evidence="1 7">Belongs to the acylphosphatase family.</text>
</comment>
<dbReference type="Proteomes" id="UP001157161">
    <property type="component" value="Unassembled WGS sequence"/>
</dbReference>
<proteinExistence type="inferred from homology"/>
<dbReference type="PANTHER" id="PTHR47268">
    <property type="entry name" value="ACYLPHOSPHATASE"/>
    <property type="match status" value="1"/>
</dbReference>
<dbReference type="PROSITE" id="PS51160">
    <property type="entry name" value="ACYLPHOSPHATASE_3"/>
    <property type="match status" value="1"/>
</dbReference>
<dbReference type="PANTHER" id="PTHR47268:SF4">
    <property type="entry name" value="ACYLPHOSPHATASE"/>
    <property type="match status" value="1"/>
</dbReference>
<evidence type="ECO:0000313" key="10">
    <source>
        <dbReference type="Proteomes" id="UP001157161"/>
    </source>
</evidence>
<evidence type="ECO:0000256" key="4">
    <source>
        <dbReference type="ARBA" id="ARBA00047645"/>
    </source>
</evidence>